<organism evidence="2 3">
    <name type="scientific">Mytilus galloprovincialis</name>
    <name type="common">Mediterranean mussel</name>
    <dbReference type="NCBI Taxonomy" id="29158"/>
    <lineage>
        <taxon>Eukaryota</taxon>
        <taxon>Metazoa</taxon>
        <taxon>Spiralia</taxon>
        <taxon>Lophotrochozoa</taxon>
        <taxon>Mollusca</taxon>
        <taxon>Bivalvia</taxon>
        <taxon>Autobranchia</taxon>
        <taxon>Pteriomorphia</taxon>
        <taxon>Mytilida</taxon>
        <taxon>Mytiloidea</taxon>
        <taxon>Mytilidae</taxon>
        <taxon>Mytilinae</taxon>
        <taxon>Mytilus</taxon>
    </lineage>
</organism>
<accession>A0A8B6DHH5</accession>
<dbReference type="Proteomes" id="UP000596742">
    <property type="component" value="Unassembled WGS sequence"/>
</dbReference>
<evidence type="ECO:0000313" key="3">
    <source>
        <dbReference type="Proteomes" id="UP000596742"/>
    </source>
</evidence>
<feature type="signal peptide" evidence="1">
    <location>
        <begin position="1"/>
        <end position="17"/>
    </location>
</feature>
<dbReference type="EMBL" id="UYJE01003426">
    <property type="protein sequence ID" value="VDI19248.1"/>
    <property type="molecule type" value="Genomic_DNA"/>
</dbReference>
<protein>
    <submittedName>
        <fullName evidence="2">Uncharacterized protein</fullName>
    </submittedName>
</protein>
<keyword evidence="1" id="KW-0732">Signal</keyword>
<evidence type="ECO:0000256" key="1">
    <source>
        <dbReference type="SAM" id="SignalP"/>
    </source>
</evidence>
<evidence type="ECO:0000313" key="2">
    <source>
        <dbReference type="EMBL" id="VDI19248.1"/>
    </source>
</evidence>
<feature type="chain" id="PRO_5032876798" evidence="1">
    <location>
        <begin position="18"/>
        <end position="131"/>
    </location>
</feature>
<name>A0A8B6DHH5_MYTGA</name>
<dbReference type="AlphaFoldDB" id="A0A8B6DHH5"/>
<gene>
    <name evidence="2" type="ORF">MGAL_10B006827</name>
</gene>
<comment type="caution">
    <text evidence="2">The sequence shown here is derived from an EMBL/GenBank/DDBJ whole genome shotgun (WGS) entry which is preliminary data.</text>
</comment>
<reference evidence="2" key="1">
    <citation type="submission" date="2018-11" db="EMBL/GenBank/DDBJ databases">
        <authorList>
            <person name="Alioto T."/>
            <person name="Alioto T."/>
        </authorList>
    </citation>
    <scope>NUCLEOTIDE SEQUENCE</scope>
</reference>
<sequence length="131" mass="14860">MLAILLLFALALGTVSMGPVDKRCAGMDSACCYIEDGTQVLDLRDARCQTDTRKRGKHLLKKRACEDKNRLVYENDGCKVMCIFLPWGTYGCLDEENRTEWVYCRKGQHTLWDSTPGACDKRRADTDLCTK</sequence>
<proteinExistence type="predicted"/>
<keyword evidence="3" id="KW-1185">Reference proteome</keyword>